<dbReference type="EMBL" id="RCHR01000001">
    <property type="protein sequence ID" value="RLL48471.1"/>
    <property type="molecule type" value="Genomic_DNA"/>
</dbReference>
<feature type="compositionally biased region" description="Polar residues" evidence="1">
    <location>
        <begin position="68"/>
        <end position="86"/>
    </location>
</feature>
<reference evidence="2 3" key="1">
    <citation type="submission" date="2018-10" db="EMBL/GenBank/DDBJ databases">
        <title>Oceanobacillus sp. YLB-02 draft genome.</title>
        <authorList>
            <person name="Yu L."/>
        </authorList>
    </citation>
    <scope>NUCLEOTIDE SEQUENCE [LARGE SCALE GENOMIC DNA]</scope>
    <source>
        <strain evidence="2 3">YLB-02</strain>
    </source>
</reference>
<feature type="region of interest" description="Disordered" evidence="1">
    <location>
        <begin position="59"/>
        <end position="86"/>
    </location>
</feature>
<dbReference type="Proteomes" id="UP000270219">
    <property type="component" value="Unassembled WGS sequence"/>
</dbReference>
<keyword evidence="3" id="KW-1185">Reference proteome</keyword>
<proteinExistence type="predicted"/>
<accession>A0A498DBS1</accession>
<name>A0A498DBS1_9BACI</name>
<dbReference type="AlphaFoldDB" id="A0A498DBS1"/>
<comment type="caution">
    <text evidence="2">The sequence shown here is derived from an EMBL/GenBank/DDBJ whole genome shotgun (WGS) entry which is preliminary data.</text>
</comment>
<evidence type="ECO:0000313" key="2">
    <source>
        <dbReference type="EMBL" id="RLL48471.1"/>
    </source>
</evidence>
<gene>
    <name evidence="2" type="ORF">D8M04_04220</name>
</gene>
<protein>
    <submittedName>
        <fullName evidence="2">Uncharacterized protein</fullName>
    </submittedName>
</protein>
<organism evidence="2 3">
    <name type="scientific">Oceanobacillus piezotolerans</name>
    <dbReference type="NCBI Taxonomy" id="2448030"/>
    <lineage>
        <taxon>Bacteria</taxon>
        <taxon>Bacillati</taxon>
        <taxon>Bacillota</taxon>
        <taxon>Bacilli</taxon>
        <taxon>Bacillales</taxon>
        <taxon>Bacillaceae</taxon>
        <taxon>Oceanobacillus</taxon>
    </lineage>
</organism>
<sequence length="99" mass="10945">MFISAIILYKNKYREGSAFCGMRNNDILYFFLFCIKNIPFCIMESSGFDNVNPDEVNASLGLTKSEPSKSTNLNANGDLSSVDTNGNGRVTIQEAKVYA</sequence>
<evidence type="ECO:0000313" key="3">
    <source>
        <dbReference type="Proteomes" id="UP000270219"/>
    </source>
</evidence>
<evidence type="ECO:0000256" key="1">
    <source>
        <dbReference type="SAM" id="MobiDB-lite"/>
    </source>
</evidence>